<dbReference type="SUPFAM" id="SSF53098">
    <property type="entry name" value="Ribonuclease H-like"/>
    <property type="match status" value="1"/>
</dbReference>
<accession>A0A8R2B242</accession>
<dbReference type="EnsemblMetazoa" id="XM_008182158.3">
    <property type="protein sequence ID" value="XP_008180380.1"/>
    <property type="gene ID" value="LOC100574559"/>
</dbReference>
<proteinExistence type="predicted"/>
<dbReference type="AlphaFoldDB" id="A0A8R2B242"/>
<evidence type="ECO:0000313" key="2">
    <source>
        <dbReference type="Proteomes" id="UP000007819"/>
    </source>
</evidence>
<evidence type="ECO:0000313" key="1">
    <source>
        <dbReference type="EnsemblMetazoa" id="XP_008180380.1"/>
    </source>
</evidence>
<reference evidence="1" key="2">
    <citation type="submission" date="2022-06" db="UniProtKB">
        <authorList>
            <consortium name="EnsemblMetazoa"/>
        </authorList>
    </citation>
    <scope>IDENTIFICATION</scope>
</reference>
<dbReference type="Proteomes" id="UP000007819">
    <property type="component" value="Chromosome A3"/>
</dbReference>
<protein>
    <submittedName>
        <fullName evidence="1">Uncharacterized protein</fullName>
    </submittedName>
</protein>
<organism evidence="1 2">
    <name type="scientific">Acyrthosiphon pisum</name>
    <name type="common">Pea aphid</name>
    <dbReference type="NCBI Taxonomy" id="7029"/>
    <lineage>
        <taxon>Eukaryota</taxon>
        <taxon>Metazoa</taxon>
        <taxon>Ecdysozoa</taxon>
        <taxon>Arthropoda</taxon>
        <taxon>Hexapoda</taxon>
        <taxon>Insecta</taxon>
        <taxon>Pterygota</taxon>
        <taxon>Neoptera</taxon>
        <taxon>Paraneoptera</taxon>
        <taxon>Hemiptera</taxon>
        <taxon>Sternorrhyncha</taxon>
        <taxon>Aphidomorpha</taxon>
        <taxon>Aphidoidea</taxon>
        <taxon>Aphididae</taxon>
        <taxon>Macrosiphini</taxon>
        <taxon>Acyrthosiphon</taxon>
    </lineage>
</organism>
<keyword evidence="2" id="KW-1185">Reference proteome</keyword>
<dbReference type="InterPro" id="IPR012337">
    <property type="entry name" value="RNaseH-like_sf"/>
</dbReference>
<dbReference type="OrthoDB" id="5103at2759"/>
<dbReference type="KEGG" id="api:100574559"/>
<reference evidence="2" key="1">
    <citation type="submission" date="2010-06" db="EMBL/GenBank/DDBJ databases">
        <authorList>
            <person name="Jiang H."/>
            <person name="Abraham K."/>
            <person name="Ali S."/>
            <person name="Alsbrooks S.L."/>
            <person name="Anim B.N."/>
            <person name="Anosike U.S."/>
            <person name="Attaway T."/>
            <person name="Bandaranaike D.P."/>
            <person name="Battles P.K."/>
            <person name="Bell S.N."/>
            <person name="Bell A.V."/>
            <person name="Beltran B."/>
            <person name="Bickham C."/>
            <person name="Bustamante Y."/>
            <person name="Caleb T."/>
            <person name="Canada A."/>
            <person name="Cardenas V."/>
            <person name="Carter K."/>
            <person name="Chacko J."/>
            <person name="Chandrabose M.N."/>
            <person name="Chavez D."/>
            <person name="Chavez A."/>
            <person name="Chen L."/>
            <person name="Chu H.-S."/>
            <person name="Claassen K.J."/>
            <person name="Cockrell R."/>
            <person name="Collins M."/>
            <person name="Cooper J.A."/>
            <person name="Cree A."/>
            <person name="Curry S.M."/>
            <person name="Da Y."/>
            <person name="Dao M.D."/>
            <person name="Das B."/>
            <person name="Davila M.-L."/>
            <person name="Davy-Carroll L."/>
            <person name="Denson S."/>
            <person name="Dinh H."/>
            <person name="Ebong V.E."/>
            <person name="Edwards J.R."/>
            <person name="Egan A."/>
            <person name="El-Daye J."/>
            <person name="Escobedo L."/>
            <person name="Fernandez S."/>
            <person name="Fernando P.R."/>
            <person name="Flagg N."/>
            <person name="Forbes L.D."/>
            <person name="Fowler R.G."/>
            <person name="Fu Q."/>
            <person name="Gabisi R.A."/>
            <person name="Ganer J."/>
            <person name="Garbino Pronczuk A."/>
            <person name="Garcia R.M."/>
            <person name="Garner T."/>
            <person name="Garrett T.E."/>
            <person name="Gonzalez D.A."/>
            <person name="Hamid H."/>
            <person name="Hawkins E.S."/>
            <person name="Hirani K."/>
            <person name="Hogues M.E."/>
            <person name="Hollins B."/>
            <person name="Hsiao C.-H."/>
            <person name="Jabil R."/>
            <person name="James M.L."/>
            <person name="Jhangiani S.N."/>
            <person name="Johnson B."/>
            <person name="Johnson Q."/>
            <person name="Joshi V."/>
            <person name="Kalu J.B."/>
            <person name="Kam C."/>
            <person name="Kashfia A."/>
            <person name="Keebler J."/>
            <person name="Kisamo H."/>
            <person name="Kovar C.L."/>
            <person name="Lago L.A."/>
            <person name="Lai C.-Y."/>
            <person name="Laidlaw J."/>
            <person name="Lara F."/>
            <person name="Le T.-K."/>
            <person name="Lee S.L."/>
            <person name="Legall F.H."/>
            <person name="Lemon S.J."/>
            <person name="Lewis L.R."/>
            <person name="Li B."/>
            <person name="Liu Y."/>
            <person name="Liu Y.-S."/>
            <person name="Lopez J."/>
            <person name="Lozado R.J."/>
            <person name="Lu J."/>
            <person name="Madu R.C."/>
            <person name="Maheshwari M."/>
            <person name="Maheshwari R."/>
            <person name="Malloy K."/>
            <person name="Martinez E."/>
            <person name="Mathew T."/>
            <person name="Mercado I.C."/>
            <person name="Mercado C."/>
            <person name="Meyer B."/>
            <person name="Montgomery K."/>
            <person name="Morgan M.B."/>
            <person name="Munidasa M."/>
            <person name="Nazareth L.V."/>
            <person name="Nelson J."/>
            <person name="Ng B.M."/>
            <person name="Nguyen N.B."/>
            <person name="Nguyen P.Q."/>
            <person name="Nguyen T."/>
            <person name="Obregon M."/>
            <person name="Okwuonu G.O."/>
            <person name="Onwere C.G."/>
            <person name="Orozco G."/>
            <person name="Parra A."/>
            <person name="Patel S."/>
            <person name="Patil S."/>
            <person name="Perez A."/>
            <person name="Perez Y."/>
            <person name="Pham C."/>
            <person name="Primus E.L."/>
            <person name="Pu L.-L."/>
            <person name="Puazo M."/>
            <person name="Qin X."/>
            <person name="Quiroz J.B."/>
            <person name="Reese J."/>
            <person name="Richards S."/>
            <person name="Rives C.M."/>
            <person name="Robberts R."/>
            <person name="Ruiz S.J."/>
            <person name="Ruiz M.J."/>
            <person name="Santibanez J."/>
            <person name="Schneider B.W."/>
            <person name="Sisson I."/>
            <person name="Smith M."/>
            <person name="Sodergren E."/>
            <person name="Song X.-Z."/>
            <person name="Song B.B."/>
            <person name="Summersgill H."/>
            <person name="Thelus R."/>
            <person name="Thornton R.D."/>
            <person name="Trejos Z.Y."/>
            <person name="Usmani K."/>
            <person name="Vattathil S."/>
            <person name="Villasana D."/>
            <person name="Walker D.L."/>
            <person name="Wang S."/>
            <person name="Wang K."/>
            <person name="White C.S."/>
            <person name="Williams A.C."/>
            <person name="Williamson J."/>
            <person name="Wilson K."/>
            <person name="Woghiren I.O."/>
            <person name="Woodworth J.R."/>
            <person name="Worley K.C."/>
            <person name="Wright R.A."/>
            <person name="Wu W."/>
            <person name="Young L."/>
            <person name="Zhang L."/>
            <person name="Zhang J."/>
            <person name="Zhu Y."/>
            <person name="Muzny D.M."/>
            <person name="Weinstock G."/>
            <person name="Gibbs R.A."/>
        </authorList>
    </citation>
    <scope>NUCLEOTIDE SEQUENCE [LARGE SCALE GENOMIC DNA]</scope>
    <source>
        <strain evidence="2">LSR1</strain>
    </source>
</reference>
<sequence>MYKIEPDQVYTITSDNGANMLKALNLIEKEILELQSQDLNDESDNCETDQINRIIDLGEEQIIDLLKEILDSNDTNKDYEKTEDILTDIQSFLSLGDSSILTGVRCVAHMLQLAVIDSLKDTGIEKLLNKVRILVRELRN</sequence>
<dbReference type="RefSeq" id="XP_008180380.1">
    <property type="nucleotide sequence ID" value="XM_008182158.2"/>
</dbReference>
<dbReference type="GeneID" id="100574559"/>
<name>A0A8R2B242_ACYPI</name>